<dbReference type="Gene3D" id="2.40.160.20">
    <property type="match status" value="1"/>
</dbReference>
<dbReference type="InterPro" id="IPR027385">
    <property type="entry name" value="Beta-barrel_OMP"/>
</dbReference>
<dbReference type="RefSeq" id="WP_129601091.1">
    <property type="nucleotide sequence ID" value="NZ_SBLB01000001.1"/>
</dbReference>
<evidence type="ECO:0000313" key="5">
    <source>
        <dbReference type="Proteomes" id="UP000290407"/>
    </source>
</evidence>
<evidence type="ECO:0000313" key="4">
    <source>
        <dbReference type="EMBL" id="RYC72131.1"/>
    </source>
</evidence>
<feature type="domain" description="Outer membrane protein beta-barrel" evidence="3">
    <location>
        <begin position="11"/>
        <end position="194"/>
    </location>
</feature>
<dbReference type="InterPro" id="IPR011250">
    <property type="entry name" value="OMP/PagP_B-barrel"/>
</dbReference>
<comment type="caution">
    <text evidence="4">The sequence shown here is derived from an EMBL/GenBank/DDBJ whole genome shotgun (WGS) entry which is preliminary data.</text>
</comment>
<dbReference type="Proteomes" id="UP000290407">
    <property type="component" value="Unassembled WGS sequence"/>
</dbReference>
<keyword evidence="1 2" id="KW-0732">Signal</keyword>
<evidence type="ECO:0000256" key="2">
    <source>
        <dbReference type="SAM" id="SignalP"/>
    </source>
</evidence>
<keyword evidence="5" id="KW-1185">Reference proteome</keyword>
<sequence length="201" mass="21139">MKKYVRIVAALVLLLGCWLVPGRAQAQIQLNLTGNYLAPVESGSSFSNGSWGGGVTGRYFLNRNLAVGLNARYFSQRESASSSSGGITATATASVNRLQVTAQGEYFFNEVVPSLRPYAGLEAGMYRTAYKIDLTTNAGSLGSVSDNFTNFGFAPKAGVQYALTPALGVNVDAGLHLIFGEGTTSTALLLGLGVYYNLGSN</sequence>
<feature type="signal peptide" evidence="2">
    <location>
        <begin position="1"/>
        <end position="26"/>
    </location>
</feature>
<dbReference type="AlphaFoldDB" id="A0A4Q2UVT2"/>
<accession>A0A4Q2UVT2</accession>
<evidence type="ECO:0000256" key="1">
    <source>
        <dbReference type="ARBA" id="ARBA00022729"/>
    </source>
</evidence>
<organism evidence="4 5">
    <name type="scientific">Spirosoma sordidisoli</name>
    <dbReference type="NCBI Taxonomy" id="2502893"/>
    <lineage>
        <taxon>Bacteria</taxon>
        <taxon>Pseudomonadati</taxon>
        <taxon>Bacteroidota</taxon>
        <taxon>Cytophagia</taxon>
        <taxon>Cytophagales</taxon>
        <taxon>Cytophagaceae</taxon>
        <taxon>Spirosoma</taxon>
    </lineage>
</organism>
<evidence type="ECO:0000259" key="3">
    <source>
        <dbReference type="Pfam" id="PF13505"/>
    </source>
</evidence>
<reference evidence="4 5" key="1">
    <citation type="submission" date="2019-01" db="EMBL/GenBank/DDBJ databases">
        <title>Spirosoma flava sp. nov., a propanil-degrading bacterium isolated from herbicide-contaminated soil.</title>
        <authorList>
            <person name="Zhang L."/>
            <person name="Jiang J.-D."/>
        </authorList>
    </citation>
    <scope>NUCLEOTIDE SEQUENCE [LARGE SCALE GENOMIC DNA]</scope>
    <source>
        <strain evidence="4 5">TY50</strain>
    </source>
</reference>
<dbReference type="SUPFAM" id="SSF56925">
    <property type="entry name" value="OMPA-like"/>
    <property type="match status" value="1"/>
</dbReference>
<dbReference type="PROSITE" id="PS51257">
    <property type="entry name" value="PROKAR_LIPOPROTEIN"/>
    <property type="match status" value="1"/>
</dbReference>
<dbReference type="Pfam" id="PF13505">
    <property type="entry name" value="OMP_b-brl"/>
    <property type="match status" value="1"/>
</dbReference>
<name>A0A4Q2UVT2_9BACT</name>
<dbReference type="EMBL" id="SBLB01000001">
    <property type="protein sequence ID" value="RYC72131.1"/>
    <property type="molecule type" value="Genomic_DNA"/>
</dbReference>
<gene>
    <name evidence="4" type="ORF">EQG79_08455</name>
</gene>
<feature type="chain" id="PRO_5020382085" evidence="2">
    <location>
        <begin position="27"/>
        <end position="201"/>
    </location>
</feature>
<protein>
    <submittedName>
        <fullName evidence="4">Porin family protein</fullName>
    </submittedName>
</protein>
<proteinExistence type="predicted"/>